<dbReference type="SUPFAM" id="SSF53448">
    <property type="entry name" value="Nucleotide-diphospho-sugar transferases"/>
    <property type="match status" value="1"/>
</dbReference>
<accession>A0A366H6W2</accession>
<feature type="domain" description="Nucleotidyl transferase" evidence="1">
    <location>
        <begin position="3"/>
        <end position="229"/>
    </location>
</feature>
<dbReference type="InterPro" id="IPR005835">
    <property type="entry name" value="NTP_transferase_dom"/>
</dbReference>
<name>A0A366H6W2_9BACT</name>
<organism evidence="2 3">
    <name type="scientific">Roseimicrobium gellanilyticum</name>
    <dbReference type="NCBI Taxonomy" id="748857"/>
    <lineage>
        <taxon>Bacteria</taxon>
        <taxon>Pseudomonadati</taxon>
        <taxon>Verrucomicrobiota</taxon>
        <taxon>Verrucomicrobiia</taxon>
        <taxon>Verrucomicrobiales</taxon>
        <taxon>Verrucomicrobiaceae</taxon>
        <taxon>Roseimicrobium</taxon>
    </lineage>
</organism>
<comment type="caution">
    <text evidence="2">The sequence shown here is derived from an EMBL/GenBank/DDBJ whole genome shotgun (WGS) entry which is preliminary data.</text>
</comment>
<dbReference type="EMBL" id="QNRR01000013">
    <property type="protein sequence ID" value="RBP37744.1"/>
    <property type="molecule type" value="Genomic_DNA"/>
</dbReference>
<evidence type="ECO:0000313" key="3">
    <source>
        <dbReference type="Proteomes" id="UP000253426"/>
    </source>
</evidence>
<keyword evidence="2" id="KW-0808">Transferase</keyword>
<dbReference type="PANTHER" id="PTHR22572">
    <property type="entry name" value="SUGAR-1-PHOSPHATE GUANYL TRANSFERASE"/>
    <property type="match status" value="1"/>
</dbReference>
<dbReference type="InterPro" id="IPR050486">
    <property type="entry name" value="Mannose-1P_guanyltransferase"/>
</dbReference>
<dbReference type="AlphaFoldDB" id="A0A366H6W2"/>
<dbReference type="SUPFAM" id="SSF51161">
    <property type="entry name" value="Trimeric LpxA-like enzymes"/>
    <property type="match status" value="1"/>
</dbReference>
<dbReference type="GO" id="GO:0016779">
    <property type="term" value="F:nucleotidyltransferase activity"/>
    <property type="evidence" value="ECO:0007669"/>
    <property type="project" value="UniProtKB-KW"/>
</dbReference>
<sequence length="321" mass="34592">MNKAFVLGAGLGTRLRPLTDQLPKPLIPVFHKPLITCAFEHLLRAGVREFIVNTHHLPECYAEAFPTGEYHGAPITFRHEPVLLETAGGIANIADLVRNESFLVYNGDILTDLPLQPLLEEHAKGKNLVTLVLRSSGPSKHIAFDASSGTVTDIRGKLGTGDMGTHQFTGIYAVSPEFLNRLTPGKIESVIPVWLECIKRGERIGAVVADEGQWWDLGDRESYLDAHAALWGGVENGQLKYLADGLAPANVSFVSPKAEVHHSASLKGVNVISDGAVVGVNATLRDCILWPGAKVANLAFLNRCIVRSGMTAEGVLNGKDV</sequence>
<dbReference type="Proteomes" id="UP000253426">
    <property type="component" value="Unassembled WGS sequence"/>
</dbReference>
<evidence type="ECO:0000313" key="2">
    <source>
        <dbReference type="EMBL" id="RBP37744.1"/>
    </source>
</evidence>
<dbReference type="RefSeq" id="WP_113961437.1">
    <property type="nucleotide sequence ID" value="NZ_QNRR01000013.1"/>
</dbReference>
<proteinExistence type="predicted"/>
<keyword evidence="3" id="KW-1185">Reference proteome</keyword>
<gene>
    <name evidence="2" type="ORF">DES53_113126</name>
</gene>
<reference evidence="2 3" key="1">
    <citation type="submission" date="2018-06" db="EMBL/GenBank/DDBJ databases">
        <title>Genomic Encyclopedia of Type Strains, Phase IV (KMG-IV): sequencing the most valuable type-strain genomes for metagenomic binning, comparative biology and taxonomic classification.</title>
        <authorList>
            <person name="Goeker M."/>
        </authorList>
    </citation>
    <scope>NUCLEOTIDE SEQUENCE [LARGE SCALE GENOMIC DNA]</scope>
    <source>
        <strain evidence="2 3">DSM 25532</strain>
    </source>
</reference>
<dbReference type="OrthoDB" id="9801899at2"/>
<dbReference type="CDD" id="cd06422">
    <property type="entry name" value="NTP_transferase_like_1"/>
    <property type="match status" value="1"/>
</dbReference>
<dbReference type="Gene3D" id="2.160.10.10">
    <property type="entry name" value="Hexapeptide repeat proteins"/>
    <property type="match status" value="1"/>
</dbReference>
<dbReference type="InterPro" id="IPR011004">
    <property type="entry name" value="Trimer_LpxA-like_sf"/>
</dbReference>
<dbReference type="Pfam" id="PF00483">
    <property type="entry name" value="NTP_transferase"/>
    <property type="match status" value="1"/>
</dbReference>
<dbReference type="InterPro" id="IPR029044">
    <property type="entry name" value="Nucleotide-diphossugar_trans"/>
</dbReference>
<protein>
    <submittedName>
        <fullName evidence="2">Mannose-1-phosphate guanylyltransferase/mannose-1-phosphate guanylyltransferase/phosphomannomutase</fullName>
    </submittedName>
</protein>
<keyword evidence="2" id="KW-0548">Nucleotidyltransferase</keyword>
<dbReference type="Gene3D" id="3.90.550.10">
    <property type="entry name" value="Spore Coat Polysaccharide Biosynthesis Protein SpsA, Chain A"/>
    <property type="match status" value="1"/>
</dbReference>
<evidence type="ECO:0000259" key="1">
    <source>
        <dbReference type="Pfam" id="PF00483"/>
    </source>
</evidence>